<dbReference type="PROSITE" id="PS52035">
    <property type="entry name" value="PEPTIDASE_M14"/>
    <property type="match status" value="3"/>
</dbReference>
<dbReference type="PRINTS" id="PR00765">
    <property type="entry name" value="CRBOXYPTASEA"/>
</dbReference>
<evidence type="ECO:0000313" key="17">
    <source>
        <dbReference type="Proteomes" id="UP000648187"/>
    </source>
</evidence>
<dbReference type="InterPro" id="IPR003146">
    <property type="entry name" value="M14A_act_pep"/>
</dbReference>
<dbReference type="GO" id="GO:0004181">
    <property type="term" value="F:metallocarboxypeptidase activity"/>
    <property type="evidence" value="ECO:0007669"/>
    <property type="project" value="InterPro"/>
</dbReference>
<evidence type="ECO:0000256" key="14">
    <source>
        <dbReference type="PROSITE-ProRule" id="PRU01379"/>
    </source>
</evidence>
<evidence type="ECO:0000256" key="11">
    <source>
        <dbReference type="ARBA" id="ARBA00023049"/>
    </source>
</evidence>
<dbReference type="Pfam" id="PF02244">
    <property type="entry name" value="Propep_M14"/>
    <property type="match status" value="2"/>
</dbReference>
<dbReference type="FunFam" id="3.40.630.10:FF:000084">
    <property type="entry name" value="Carboxypeptidase B2"/>
    <property type="match status" value="1"/>
</dbReference>
<dbReference type="PANTHER" id="PTHR11705:SF140">
    <property type="entry name" value="FI02848P-RELATED"/>
    <property type="match status" value="1"/>
</dbReference>
<evidence type="ECO:0000259" key="15">
    <source>
        <dbReference type="PROSITE" id="PS52035"/>
    </source>
</evidence>
<reference evidence="16" key="1">
    <citation type="submission" date="2020-08" db="EMBL/GenBank/DDBJ databases">
        <title>Spodoptera exigua strain:BAW_Kor-Di-RS1 Genome sequencing and assembly.</title>
        <authorList>
            <person name="Kim J."/>
            <person name="Nam H.Y."/>
            <person name="Kwon M."/>
            <person name="Choi J.H."/>
            <person name="Cho S.R."/>
            <person name="Kim G.-H."/>
        </authorList>
    </citation>
    <scope>NUCLEOTIDE SEQUENCE</scope>
    <source>
        <strain evidence="16">BAW_Kor-Di-RS1</strain>
        <tissue evidence="16">Whole-body</tissue>
    </source>
</reference>
<keyword evidence="11" id="KW-0482">Metalloprotease</keyword>
<feature type="domain" description="Peptidase M14" evidence="15">
    <location>
        <begin position="161"/>
        <end position="466"/>
    </location>
</feature>
<comment type="cofactor">
    <cofactor evidence="1">
        <name>Zn(2+)</name>
        <dbReference type="ChEBI" id="CHEBI:29105"/>
    </cofactor>
</comment>
<evidence type="ECO:0000256" key="3">
    <source>
        <dbReference type="ARBA" id="ARBA00005988"/>
    </source>
</evidence>
<dbReference type="GO" id="GO:0005615">
    <property type="term" value="C:extracellular space"/>
    <property type="evidence" value="ECO:0007669"/>
    <property type="project" value="TreeGrafter"/>
</dbReference>
<dbReference type="InterPro" id="IPR000834">
    <property type="entry name" value="Peptidase_M14"/>
</dbReference>
<comment type="subcellular location">
    <subcellularLocation>
        <location evidence="2">Secreted</location>
    </subcellularLocation>
</comment>
<evidence type="ECO:0000256" key="6">
    <source>
        <dbReference type="ARBA" id="ARBA00022670"/>
    </source>
</evidence>
<comment type="caution">
    <text evidence="16">The sequence shown here is derived from an EMBL/GenBank/DDBJ whole genome shotgun (WGS) entry which is preliminary data.</text>
</comment>
<feature type="active site" description="Proton donor/acceptor" evidence="14">
    <location>
        <position position="1011"/>
    </location>
</feature>
<keyword evidence="4" id="KW-0964">Secreted</keyword>
<evidence type="ECO:0000256" key="1">
    <source>
        <dbReference type="ARBA" id="ARBA00001947"/>
    </source>
</evidence>
<dbReference type="PANTHER" id="PTHR11705">
    <property type="entry name" value="PROTEASE FAMILY M14 CARBOXYPEPTIDASE A,B"/>
    <property type="match status" value="1"/>
</dbReference>
<evidence type="ECO:0000256" key="7">
    <source>
        <dbReference type="ARBA" id="ARBA00022723"/>
    </source>
</evidence>
<comment type="caution">
    <text evidence="14">Lacks conserved residue(s) required for the propagation of feature annotation.</text>
</comment>
<feature type="active site" description="Proton donor/acceptor" evidence="14">
    <location>
        <position position="430"/>
    </location>
</feature>
<comment type="function">
    <text evidence="13">Involved in the digestion of the blood meal.</text>
</comment>
<dbReference type="SUPFAM" id="SSF53187">
    <property type="entry name" value="Zn-dependent exopeptidases"/>
    <property type="match status" value="3"/>
</dbReference>
<proteinExistence type="inferred from homology"/>
<keyword evidence="9" id="KW-0378">Hydrolase</keyword>
<keyword evidence="8" id="KW-0732">Signal</keyword>
<dbReference type="SMART" id="SM00631">
    <property type="entry name" value="Zn_pept"/>
    <property type="match status" value="3"/>
</dbReference>
<feature type="domain" description="Peptidase M14" evidence="15">
    <location>
        <begin position="749"/>
        <end position="1049"/>
    </location>
</feature>
<keyword evidence="7" id="KW-0479">Metal-binding</keyword>
<dbReference type="InterPro" id="IPR036990">
    <property type="entry name" value="M14A-like_propep"/>
</dbReference>
<gene>
    <name evidence="16" type="ORF">HW555_006853</name>
</gene>
<evidence type="ECO:0000256" key="5">
    <source>
        <dbReference type="ARBA" id="ARBA00022645"/>
    </source>
</evidence>
<dbReference type="Pfam" id="PF00246">
    <property type="entry name" value="Peptidase_M14"/>
    <property type="match status" value="3"/>
</dbReference>
<dbReference type="Gene3D" id="3.40.630.10">
    <property type="entry name" value="Zn peptidases"/>
    <property type="match status" value="3"/>
</dbReference>
<dbReference type="EMBL" id="JACKWZ010000109">
    <property type="protein sequence ID" value="KAF9415534.1"/>
    <property type="molecule type" value="Genomic_DNA"/>
</dbReference>
<dbReference type="Gene3D" id="3.30.70.340">
    <property type="entry name" value="Metallocarboxypeptidase-like"/>
    <property type="match status" value="3"/>
</dbReference>
<evidence type="ECO:0000256" key="2">
    <source>
        <dbReference type="ARBA" id="ARBA00004613"/>
    </source>
</evidence>
<feature type="domain" description="Peptidase M14" evidence="15">
    <location>
        <begin position="575"/>
        <end position="686"/>
    </location>
</feature>
<keyword evidence="5" id="KW-0121">Carboxypeptidase</keyword>
<evidence type="ECO:0000256" key="12">
    <source>
        <dbReference type="ARBA" id="ARBA00023157"/>
    </source>
</evidence>
<name>A0A835L371_SPOEX</name>
<sequence>MFKKSAPELISCPRNTGYNWSTIITVIGSGTICGRVLRAAASAVLTNMVGNTLPTAHKAVEPVRRWKSYYVELADKIQSQAFGSIVDKYELDVLSHPIIGREGLLLVKPEHHDDFIRDVTAEGIAFRIHADDVKSQLDYDDMMIELQNTASKARNGGRQLPYDNYQEIEAINDYIDSIGRQYPNIATVVNAANSFEGRPIKYVKISSTNFKDESKPVIFIDGGIHAREWISPPTVTWAIHKLVEDLTERDLLDNFDWILLPVVNPDGYKFTFTNTRFWRKTRSTDQAGLSGICPGVDGNRNYDFFWNSVGTSNSACSDIYAGSRAFSEVETRVVRDILHEHLHRVALYITMHSFGSMILYPWGHDGSLSHNALGLHTVGVAMANAINQNSLPHFPRYVVGNSALVLNYRASGAAEDYAHFIGVPLSYTFELPGLSSTMLGFNLNPRYIQQCGEVTTFKMKYLLLVCLFYGVLAKHELYDGHALYEVNVRSIEQTKLVYEFENELFLDIWVNAVPGHPGKVLVPKDKRAIFESFLQQNSVQYKVGTENIKEQLDKEDELLASATARSNNSRIGFDRIHTFEEVDAYLDQLARDYPNVVSVVLGGRSIEGRPIRYLKISTTNFQDTRKPVVMIQSLLHSREWVTLPATLYAIRKLVVDVTESDLVQNIDWIILPVANPDGYVFTLTVDVYSVEQTKLVNEFENELLLDIWSYAAPGHPGKVLVPKAKREIFENFLKQNRVQYKVETENIKEIHTFEEVDAYLDKLARQYPNVVSVVLGGRSVEGRPIRYLKISTTNFQDARKPVVMLQSLLHSREWVTLPATLYAIQKLVVDVTESDLVQNIDWIILPVANPDGYVFTLTDRFWRKNRATRYMIANRCPGVDLNRNFGHRWGTASSSNPCQDTFHGGAAFSEPESAVIRDIIAQHSDRLALYLDIHSFGSMILYGYGDGVLPPHALQLNLLGVQMAQAIDRVKWPSNRNYIVGNILHVLNYAASGGASDFAMSAAAPYSYTYELPAYRNSPWMDGFLVDPAFIEQAGFETWEGIKVGARAAAAGFRNGKAV</sequence>
<dbReference type="GO" id="GO:0006508">
    <property type="term" value="P:proteolysis"/>
    <property type="evidence" value="ECO:0007669"/>
    <property type="project" value="UniProtKB-KW"/>
</dbReference>
<evidence type="ECO:0000313" key="16">
    <source>
        <dbReference type="EMBL" id="KAF9415534.1"/>
    </source>
</evidence>
<accession>A0A835L371</accession>
<organism evidence="16 17">
    <name type="scientific">Spodoptera exigua</name>
    <name type="common">Beet armyworm</name>
    <name type="synonym">Noctua fulgens</name>
    <dbReference type="NCBI Taxonomy" id="7107"/>
    <lineage>
        <taxon>Eukaryota</taxon>
        <taxon>Metazoa</taxon>
        <taxon>Ecdysozoa</taxon>
        <taxon>Arthropoda</taxon>
        <taxon>Hexapoda</taxon>
        <taxon>Insecta</taxon>
        <taxon>Pterygota</taxon>
        <taxon>Neoptera</taxon>
        <taxon>Endopterygota</taxon>
        <taxon>Lepidoptera</taxon>
        <taxon>Glossata</taxon>
        <taxon>Ditrysia</taxon>
        <taxon>Noctuoidea</taxon>
        <taxon>Noctuidae</taxon>
        <taxon>Amphipyrinae</taxon>
        <taxon>Spodoptera</taxon>
    </lineage>
</organism>
<evidence type="ECO:0000256" key="10">
    <source>
        <dbReference type="ARBA" id="ARBA00022833"/>
    </source>
</evidence>
<evidence type="ECO:0000256" key="4">
    <source>
        <dbReference type="ARBA" id="ARBA00022525"/>
    </source>
</evidence>
<keyword evidence="17" id="KW-1185">Reference proteome</keyword>
<keyword evidence="6" id="KW-0645">Protease</keyword>
<evidence type="ECO:0000256" key="9">
    <source>
        <dbReference type="ARBA" id="ARBA00022801"/>
    </source>
</evidence>
<keyword evidence="12" id="KW-1015">Disulfide bond</keyword>
<dbReference type="AlphaFoldDB" id="A0A835L371"/>
<dbReference type="SUPFAM" id="SSF54897">
    <property type="entry name" value="Protease propeptides/inhibitors"/>
    <property type="match status" value="3"/>
</dbReference>
<dbReference type="InterPro" id="IPR057246">
    <property type="entry name" value="CARBOXYPEPT_ZN_1"/>
</dbReference>
<dbReference type="CDD" id="cd06248">
    <property type="entry name" value="M14_CP_insect"/>
    <property type="match status" value="1"/>
</dbReference>
<dbReference type="GO" id="GO:0008270">
    <property type="term" value="F:zinc ion binding"/>
    <property type="evidence" value="ECO:0007669"/>
    <property type="project" value="InterPro"/>
</dbReference>
<dbReference type="Proteomes" id="UP000648187">
    <property type="component" value="Unassembled WGS sequence"/>
</dbReference>
<protein>
    <recommendedName>
        <fullName evidence="15">Peptidase M14 domain-containing protein</fullName>
    </recommendedName>
</protein>
<keyword evidence="10" id="KW-0862">Zinc</keyword>
<comment type="similarity">
    <text evidence="3 14">Belongs to the peptidase M14 family.</text>
</comment>
<dbReference type="PROSITE" id="PS00132">
    <property type="entry name" value="CARBOXYPEPT_ZN_1"/>
    <property type="match status" value="1"/>
</dbReference>
<dbReference type="FunFam" id="3.40.630.10:FF:000040">
    <property type="entry name" value="zinc carboxypeptidase"/>
    <property type="match status" value="1"/>
</dbReference>
<evidence type="ECO:0000256" key="13">
    <source>
        <dbReference type="ARBA" id="ARBA00057299"/>
    </source>
</evidence>
<evidence type="ECO:0000256" key="8">
    <source>
        <dbReference type="ARBA" id="ARBA00022729"/>
    </source>
</evidence>